<dbReference type="Pfam" id="PF23559">
    <property type="entry name" value="WHD_DRP"/>
    <property type="match status" value="1"/>
</dbReference>
<sequence>MALEVVGGAFLSASLQVLFDRMASKQVVDFVREKNVDDELLNKLKIKLSSINKVLDDAEKKQLADPAVRKWLNELKHTVYNTEDLVYEIHTEALRYEIEGKPHLLSFFSTRSYAKQINQRIAKILDALEYIVKDKDLIGLKEVGRVDNKSPPRVSIIVPPLEDESGIHGRDADKEAIVNLLPSDADTVNKISVIPIVGMGGLGKTTLAKLAYNDFRVNNLFDIKMWITVSDEFDVFMLTKAILEKVTSRTCSIEDQYDLQLKLKEVLEGQKFLLVLDDVWNENYDRWYALKSPLEFAACGSKIIVTTRSESIGSMMGNVPNHRLQVISDEDGWKLFAKHAFSNNNVEPSIYSDLEVIGKKIVEKCQGLPLAIISLGGLLRSKLNSKEWEKILKNDIWELIDEKKCDILPALWLSYYYLPPNLKRCFAYCSIFPKDLLFEKEIIILLWMAEDLLQPQKYKTLEEVGDEYFSDLVSRSFFQCCDDNFIMHDLVNDLASFVSGEFCLRLDDNDSKVVSSNARHLSCMGYGRSIKNLEAPFENKLWRTLLRNGLESSDFEPMQTMQCLRVLRCIPISPLPDSIGNLKLLRYLDLSWSRIEAIPDTVCTLYNLQTLKLTSCHNFRCLPNSIGNLKNLRYLNLSLTAVKQLPETICNLPDLRTLSLSYCRSLSRLPNSMARLTNLRHIDIEGTYLEEMPPQMSALKFLEKLSYFIVGKDSGSSIEELEKLSNLRGSLDIKRLENIVNVDDVSVANALMDKKYLTRLSLAWDNDVDDSHKAKKVLERLEPQINVEELAIANYGGTSFPDWVGRDLFCRLGKMELTNCRNCYLLPPLGQLPSLKELCVEGFDMVGRIGHEFYCGGSSSNSMTRPFKSLEFLKFSDMSSWEEWLLMEGEQEDGAFPKLERLELNNCPKLSAACLPDCLPSLNTLEISGCKMLLASLQDDQLPTLEVLELSCCPEVESLPEGRLPSTIHTIRILCCGKLVSLLEEGWPSNLKSLSILGCDKLFTINMQWNLGMLTSLTSVTIGGQNVALDSFLEEGQLPITLTSLTLRNIPNLRSLYSKAFRSLTSLKKLKICKCTNLQCLPEEGLPASLELLSIESCPLVAQRCQREIGEDWPKIAHIPCIRIVDRIIIDDMC</sequence>
<dbReference type="PANTHER" id="PTHR36766">
    <property type="entry name" value="PLANT BROAD-SPECTRUM MILDEW RESISTANCE PROTEIN RPW8"/>
    <property type="match status" value="1"/>
</dbReference>
<dbReference type="InterPro" id="IPR003591">
    <property type="entry name" value="Leu-rich_rpt_typical-subtyp"/>
</dbReference>
<keyword evidence="1" id="KW-0433">Leucine-rich repeat</keyword>
<dbReference type="Gene3D" id="1.20.5.4130">
    <property type="match status" value="1"/>
</dbReference>
<dbReference type="InterPro" id="IPR027417">
    <property type="entry name" value="P-loop_NTPase"/>
</dbReference>
<feature type="domain" description="Disease resistance N-terminal" evidence="7">
    <location>
        <begin position="10"/>
        <end position="97"/>
    </location>
</feature>
<proteinExistence type="predicted"/>
<evidence type="ECO:0000313" key="12">
    <source>
        <dbReference type="RefSeq" id="XP_060672653.1"/>
    </source>
</evidence>
<dbReference type="InterPro" id="IPR041118">
    <property type="entry name" value="Rx_N"/>
</dbReference>
<dbReference type="PRINTS" id="PR00364">
    <property type="entry name" value="DISEASERSIST"/>
</dbReference>
<dbReference type="InterPro" id="IPR032675">
    <property type="entry name" value="LRR_dom_sf"/>
</dbReference>
<dbReference type="Gene3D" id="3.40.50.300">
    <property type="entry name" value="P-loop containing nucleotide triphosphate hydrolases"/>
    <property type="match status" value="1"/>
</dbReference>
<dbReference type="GeneID" id="132803497"/>
<evidence type="ECO:0000259" key="8">
    <source>
        <dbReference type="Pfam" id="PF23559"/>
    </source>
</evidence>
<evidence type="ECO:0000256" key="2">
    <source>
        <dbReference type="ARBA" id="ARBA00022737"/>
    </source>
</evidence>
<evidence type="ECO:0000259" key="9">
    <source>
        <dbReference type="Pfam" id="PF23598"/>
    </source>
</evidence>
<dbReference type="InterPro" id="IPR055414">
    <property type="entry name" value="LRR_R13L4/SHOC2-like"/>
</dbReference>
<dbReference type="Pfam" id="PF23598">
    <property type="entry name" value="LRR_14"/>
    <property type="match status" value="1"/>
</dbReference>
<dbReference type="Pfam" id="PF18052">
    <property type="entry name" value="Rx_N"/>
    <property type="match status" value="1"/>
</dbReference>
<feature type="domain" description="R13L1/DRL21-like LRR repeat region" evidence="10">
    <location>
        <begin position="718"/>
        <end position="842"/>
    </location>
</feature>
<dbReference type="SMART" id="SM00369">
    <property type="entry name" value="LRR_TYP"/>
    <property type="match status" value="3"/>
</dbReference>
<dbReference type="InterPro" id="IPR042197">
    <property type="entry name" value="Apaf_helical"/>
</dbReference>
<evidence type="ECO:0000256" key="3">
    <source>
        <dbReference type="ARBA" id="ARBA00022741"/>
    </source>
</evidence>
<evidence type="ECO:0000256" key="4">
    <source>
        <dbReference type="ARBA" id="ARBA00022821"/>
    </source>
</evidence>
<feature type="domain" description="Disease resistance protein winged helix" evidence="8">
    <location>
        <begin position="431"/>
        <end position="495"/>
    </location>
</feature>
<dbReference type="SUPFAM" id="SSF52058">
    <property type="entry name" value="L domain-like"/>
    <property type="match status" value="2"/>
</dbReference>
<keyword evidence="3" id="KW-0547">Nucleotide-binding</keyword>
<organism evidence="11 13">
    <name type="scientific">Ziziphus jujuba</name>
    <name type="common">Chinese jujube</name>
    <name type="synonym">Ziziphus sativa</name>
    <dbReference type="NCBI Taxonomy" id="326968"/>
    <lineage>
        <taxon>Eukaryota</taxon>
        <taxon>Viridiplantae</taxon>
        <taxon>Streptophyta</taxon>
        <taxon>Embryophyta</taxon>
        <taxon>Tracheophyta</taxon>
        <taxon>Spermatophyta</taxon>
        <taxon>Magnoliopsida</taxon>
        <taxon>eudicotyledons</taxon>
        <taxon>Gunneridae</taxon>
        <taxon>Pentapetalae</taxon>
        <taxon>rosids</taxon>
        <taxon>fabids</taxon>
        <taxon>Rosales</taxon>
        <taxon>Rhamnaceae</taxon>
        <taxon>Paliureae</taxon>
        <taxon>Ziziphus</taxon>
    </lineage>
</organism>
<name>A0ABM4A7D8_ZIZJJ</name>
<evidence type="ECO:0000259" key="6">
    <source>
        <dbReference type="Pfam" id="PF00931"/>
    </source>
</evidence>
<dbReference type="Proteomes" id="UP001652623">
    <property type="component" value="Chromosome 4"/>
</dbReference>
<evidence type="ECO:0000313" key="11">
    <source>
        <dbReference type="Proteomes" id="UP001652623"/>
    </source>
</evidence>
<dbReference type="Pfam" id="PF25019">
    <property type="entry name" value="LRR_R13L1-DRL21"/>
    <property type="match status" value="1"/>
</dbReference>
<dbReference type="InterPro" id="IPR058922">
    <property type="entry name" value="WHD_DRP"/>
</dbReference>
<dbReference type="RefSeq" id="XP_060672653.1">
    <property type="nucleotide sequence ID" value="XM_060816670.1"/>
</dbReference>
<dbReference type="Gene3D" id="1.10.8.430">
    <property type="entry name" value="Helical domain of apoptotic protease-activating factors"/>
    <property type="match status" value="1"/>
</dbReference>
<dbReference type="Pfam" id="PF00931">
    <property type="entry name" value="NB-ARC"/>
    <property type="match status" value="1"/>
</dbReference>
<dbReference type="Gene3D" id="3.80.10.10">
    <property type="entry name" value="Ribonuclease Inhibitor"/>
    <property type="match status" value="3"/>
</dbReference>
<protein>
    <submittedName>
        <fullName evidence="12 13">Disease resistance RPP13-like protein 1</fullName>
    </submittedName>
</protein>
<keyword evidence="2" id="KW-0677">Repeat</keyword>
<dbReference type="Gene3D" id="1.10.10.10">
    <property type="entry name" value="Winged helix-like DNA-binding domain superfamily/Winged helix DNA-binding domain"/>
    <property type="match status" value="1"/>
</dbReference>
<evidence type="ECO:0000313" key="13">
    <source>
        <dbReference type="RefSeq" id="XP_060672654.1"/>
    </source>
</evidence>
<dbReference type="RefSeq" id="XP_060672654.1">
    <property type="nucleotide sequence ID" value="XM_060816671.1"/>
</dbReference>
<evidence type="ECO:0000256" key="5">
    <source>
        <dbReference type="ARBA" id="ARBA00022840"/>
    </source>
</evidence>
<reference evidence="12 13" key="1">
    <citation type="submission" date="2025-05" db="UniProtKB">
        <authorList>
            <consortium name="RefSeq"/>
        </authorList>
    </citation>
    <scope>IDENTIFICATION</scope>
    <source>
        <tissue evidence="12 13">Seedling</tissue>
    </source>
</reference>
<feature type="domain" description="Disease resistance R13L4/SHOC-2-like LRR" evidence="9">
    <location>
        <begin position="554"/>
        <end position="632"/>
    </location>
</feature>
<keyword evidence="11" id="KW-1185">Reference proteome</keyword>
<evidence type="ECO:0000259" key="7">
    <source>
        <dbReference type="Pfam" id="PF18052"/>
    </source>
</evidence>
<keyword evidence="4" id="KW-0611">Plant defense</keyword>
<keyword evidence="5" id="KW-0067">ATP-binding</keyword>
<dbReference type="SUPFAM" id="SSF52540">
    <property type="entry name" value="P-loop containing nucleoside triphosphate hydrolases"/>
    <property type="match status" value="1"/>
</dbReference>
<dbReference type="PANTHER" id="PTHR36766:SF31">
    <property type="entry name" value="DISEASE RESISTANCE RPP13-LIKE PROTEIN 1"/>
    <property type="match status" value="1"/>
</dbReference>
<evidence type="ECO:0000259" key="10">
    <source>
        <dbReference type="Pfam" id="PF25019"/>
    </source>
</evidence>
<feature type="domain" description="NB-ARC" evidence="6">
    <location>
        <begin position="173"/>
        <end position="344"/>
    </location>
</feature>
<evidence type="ECO:0000256" key="1">
    <source>
        <dbReference type="ARBA" id="ARBA00022614"/>
    </source>
</evidence>
<accession>A0ABM4A7D8</accession>
<dbReference type="InterPro" id="IPR056789">
    <property type="entry name" value="LRR_R13L1-DRL21"/>
</dbReference>
<dbReference type="InterPro" id="IPR002182">
    <property type="entry name" value="NB-ARC"/>
</dbReference>
<dbReference type="InterPro" id="IPR036388">
    <property type="entry name" value="WH-like_DNA-bd_sf"/>
</dbReference>
<gene>
    <name evidence="12 13" type="primary">LOC132803497</name>
</gene>